<organism evidence="1 2">
    <name type="scientific">Microbacterium hatanonis</name>
    <dbReference type="NCBI Taxonomy" id="404366"/>
    <lineage>
        <taxon>Bacteria</taxon>
        <taxon>Bacillati</taxon>
        <taxon>Actinomycetota</taxon>
        <taxon>Actinomycetes</taxon>
        <taxon>Micrococcales</taxon>
        <taxon>Microbacteriaceae</taxon>
        <taxon>Microbacterium</taxon>
    </lineage>
</organism>
<gene>
    <name evidence="1" type="ORF">FVP77_08765</name>
</gene>
<dbReference type="RefSeq" id="WP_147894123.1">
    <property type="nucleotide sequence ID" value="NZ_BAAANR010000001.1"/>
</dbReference>
<keyword evidence="2" id="KW-1185">Reference proteome</keyword>
<protein>
    <recommendedName>
        <fullName evidence="3">DUF1871 family protein</fullName>
    </recommendedName>
</protein>
<dbReference type="OrthoDB" id="9786032at2"/>
<dbReference type="EMBL" id="VRSV01000001">
    <property type="protein sequence ID" value="TXK13469.1"/>
    <property type="molecule type" value="Genomic_DNA"/>
</dbReference>
<proteinExistence type="predicted"/>
<dbReference type="AlphaFoldDB" id="A0A5C8I593"/>
<evidence type="ECO:0000313" key="1">
    <source>
        <dbReference type="EMBL" id="TXK13469.1"/>
    </source>
</evidence>
<name>A0A5C8I593_9MICO</name>
<evidence type="ECO:0000313" key="2">
    <source>
        <dbReference type="Proteomes" id="UP000321034"/>
    </source>
</evidence>
<accession>A0A5C8I593</accession>
<comment type="caution">
    <text evidence="1">The sequence shown here is derived from an EMBL/GenBank/DDBJ whole genome shotgun (WGS) entry which is preliminary data.</text>
</comment>
<dbReference type="Proteomes" id="UP000321034">
    <property type="component" value="Unassembled WGS sequence"/>
</dbReference>
<sequence>MRPRLRDRFDATSLALADIFYTWDVLGVYEDENNRPDDDEEYDDLVNPMRVWLSSGMTSEELSRSLTEKLRRDYGLSPESLLSALDFTSRVHSWWHSPRRP</sequence>
<reference evidence="1 2" key="1">
    <citation type="submission" date="2019-08" db="EMBL/GenBank/DDBJ databases">
        <authorList>
            <person name="Dong K."/>
        </authorList>
    </citation>
    <scope>NUCLEOTIDE SEQUENCE [LARGE SCALE GENOMIC DNA]</scope>
    <source>
        <strain evidence="1 2">JCM14558</strain>
    </source>
</reference>
<evidence type="ECO:0008006" key="3">
    <source>
        <dbReference type="Google" id="ProtNLM"/>
    </source>
</evidence>